<sequence length="1132" mass="129557">MARPRKRKRPTSVDEFLTNAPVSKKQKVRNGNSQSSVSSRSQHPVLCQYYPHVQSLREYIITQLPPSSKIRRRKVSSIGIVTKPFDAPLSDAERSLGSLLDTTLVGHSNFTTEEVPHRMDEWKNFSQKGDESYVTLSNGVTGFVESQALILEHVVRTMFSREKSTKWPDHLLCDGFRRNGSMELRVVRPNHYVEALQRPPWPQLLALLGESGDRIMINLLLDCAIFVSVDTGFNNLCQISGRSLSSVNSYRPESAFEGTSRAKSTSELVFVRNRMFYARPALNARGQVHFGLRHIHVLNRCQIQKLDEKQDVETRTHITQQNEAHTLKVMMYMFPRQFGLHNVFTSKVNLKETSQRLKDYTLREEEIFAKFGRLGDTGARVKTPKRLRGHAKDLIRKLQVLHQRCSYSQLLQHYCPVHPSANDPANQSESDKFRRHTRKSKGKIRKVTRQSQKTIHLPQWHRNFPVTELATSSAAVSSFCQAVLKKVIPRGFWGGGLTASQNELQFLKKVDLFMSLRLYESIALHELTQGLKMIDIDWLTPPQLVGNKTSLTDIQKRREILNEFLYFLFDSILIPLVRSNFYVTESNTDKYRVFFFRHDVWRSLVEPAMIILKGKILEEVSLGEAKSILDARRLGLSHIRLLPKGGQMRPIANLRKRVPIRGSPKKLGPSINKILAPAHKILQLEKTVNSGKMGSAMFSVGDIYERVKHFKSGMPNLPARFYFAKLDVQSAFDTIPHTAMISLLDSIPQQRRYRISEYLEVSPSIATRGNSENYKSNPVKKWSSLAIKDNDHSTFIQRLENGQNTAKRDTVFVDLYQKQYETSEVLQLVASHIEQNLIKVGKKYYRQKQGIPQGSILSSTLCNYFYADLEAHFLPFLNSDDCLFLRLIDDFLLITTDKSKALRFVQILHQGVPEYGATVKPEKSLVNFDLVIDGQRVPKLVDGKPFPYCGTLIDTETLDIARASNHDQANTIFNSLTVEFSRTPGRTFQRKVLNAFKIQCHTMFFDTRLNSAPTILNNIYKAFVETATKMWAYARSLPAAKQPSSNIVIKTIQKLSETAYVLLTSRTRKSRYPDYECDIKKCEVSWLACNAFHQVLSRKQSSYTKTLAWLKARSTELSLLKDIRHSRVYAVV</sequence>
<evidence type="ECO:0000256" key="4">
    <source>
        <dbReference type="ARBA" id="ARBA00016182"/>
    </source>
</evidence>
<comment type="similarity">
    <text evidence="2 15">Belongs to the reverse transcriptase family. Telomerase subfamily.</text>
</comment>
<feature type="compositionally biased region" description="Basic residues" evidence="16">
    <location>
        <begin position="1"/>
        <end position="10"/>
    </location>
</feature>
<dbReference type="GO" id="GO:0000781">
    <property type="term" value="C:chromosome, telomeric region"/>
    <property type="evidence" value="ECO:0007669"/>
    <property type="project" value="UniProtKB-SubCell"/>
</dbReference>
<dbReference type="Gene3D" id="3.30.70.2630">
    <property type="match status" value="1"/>
</dbReference>
<dbReference type="SUPFAM" id="SSF56672">
    <property type="entry name" value="DNA/RNA polymerases"/>
    <property type="match status" value="1"/>
</dbReference>
<gene>
    <name evidence="18" type="ORF">GQX73_g4071</name>
</gene>
<evidence type="ECO:0000256" key="5">
    <source>
        <dbReference type="ARBA" id="ARBA00022454"/>
    </source>
</evidence>
<reference evidence="18 19" key="1">
    <citation type="submission" date="2019-12" db="EMBL/GenBank/DDBJ databases">
        <title>Draft genome sequence of the ascomycete Xylaria multiplex DSM 110363.</title>
        <authorList>
            <person name="Buettner E."/>
            <person name="Kellner H."/>
        </authorList>
    </citation>
    <scope>NUCLEOTIDE SEQUENCE [LARGE SCALE GENOMIC DNA]</scope>
    <source>
        <strain evidence="18 19">DSM 110363</strain>
    </source>
</reference>
<keyword evidence="7 15" id="KW-0548">Nucleotidyltransferase</keyword>
<dbReference type="InterPro" id="IPR000477">
    <property type="entry name" value="RT_dom"/>
</dbReference>
<dbReference type="FunCoup" id="A0A7C8IWB4">
    <property type="interactions" value="280"/>
</dbReference>
<keyword evidence="9 15" id="KW-0460">Magnesium</keyword>
<evidence type="ECO:0000256" key="10">
    <source>
        <dbReference type="ARBA" id="ARBA00022895"/>
    </source>
</evidence>
<dbReference type="Gene3D" id="1.10.357.90">
    <property type="match status" value="1"/>
</dbReference>
<dbReference type="InParanoid" id="A0A7C8IWB4"/>
<keyword evidence="13 15" id="KW-0539">Nucleus</keyword>
<keyword evidence="5 15" id="KW-0158">Chromosome</keyword>
<protein>
    <recommendedName>
        <fullName evidence="4 15">Telomerase reverse transcriptase</fullName>
        <ecNumber evidence="3 15">2.7.7.49</ecNumber>
    </recommendedName>
    <alternativeName>
        <fullName evidence="15">Telomerase catalytic subunit</fullName>
    </alternativeName>
</protein>
<dbReference type="GO" id="GO:0003720">
    <property type="term" value="F:telomerase activity"/>
    <property type="evidence" value="ECO:0007669"/>
    <property type="project" value="InterPro"/>
</dbReference>
<feature type="region of interest" description="Disordered" evidence="16">
    <location>
        <begin position="1"/>
        <end position="41"/>
    </location>
</feature>
<dbReference type="GO" id="GO:0042162">
    <property type="term" value="F:telomeric DNA binding"/>
    <property type="evidence" value="ECO:0007669"/>
    <property type="project" value="TreeGrafter"/>
</dbReference>
<dbReference type="InterPro" id="IPR021891">
    <property type="entry name" value="Telomerase_RBD"/>
</dbReference>
<evidence type="ECO:0000256" key="11">
    <source>
        <dbReference type="ARBA" id="ARBA00022918"/>
    </source>
</evidence>
<keyword evidence="19" id="KW-1185">Reference proteome</keyword>
<feature type="region of interest" description="Disordered" evidence="16">
    <location>
        <begin position="421"/>
        <end position="448"/>
    </location>
</feature>
<evidence type="ECO:0000256" key="16">
    <source>
        <dbReference type="SAM" id="MobiDB-lite"/>
    </source>
</evidence>
<evidence type="ECO:0000256" key="15">
    <source>
        <dbReference type="RuleBase" id="RU365061"/>
    </source>
</evidence>
<keyword evidence="10 15" id="KW-0779">Telomere</keyword>
<dbReference type="InterPro" id="IPR043502">
    <property type="entry name" value="DNA/RNA_pol_sf"/>
</dbReference>
<feature type="compositionally biased region" description="Low complexity" evidence="16">
    <location>
        <begin position="29"/>
        <end position="41"/>
    </location>
</feature>
<dbReference type="EMBL" id="WUBL01000035">
    <property type="protein sequence ID" value="KAF2969504.1"/>
    <property type="molecule type" value="Genomic_DNA"/>
</dbReference>
<dbReference type="GO" id="GO:0070034">
    <property type="term" value="F:telomerase RNA binding"/>
    <property type="evidence" value="ECO:0007669"/>
    <property type="project" value="TreeGrafter"/>
</dbReference>
<evidence type="ECO:0000256" key="3">
    <source>
        <dbReference type="ARBA" id="ARBA00012493"/>
    </source>
</evidence>
<keyword evidence="8 15" id="KW-0479">Metal-binding</keyword>
<dbReference type="CDD" id="cd01648">
    <property type="entry name" value="TERT"/>
    <property type="match status" value="1"/>
</dbReference>
<accession>A0A7C8IWB4</accession>
<feature type="compositionally biased region" description="Basic residues" evidence="16">
    <location>
        <begin position="433"/>
        <end position="448"/>
    </location>
</feature>
<comment type="catalytic activity">
    <reaction evidence="14 15">
        <text>DNA(n) + a 2'-deoxyribonucleoside 5'-triphosphate = DNA(n+1) + diphosphate</text>
        <dbReference type="Rhea" id="RHEA:22508"/>
        <dbReference type="Rhea" id="RHEA-COMP:17339"/>
        <dbReference type="Rhea" id="RHEA-COMP:17340"/>
        <dbReference type="ChEBI" id="CHEBI:33019"/>
        <dbReference type="ChEBI" id="CHEBI:61560"/>
        <dbReference type="ChEBI" id="CHEBI:173112"/>
        <dbReference type="EC" id="2.7.7.49"/>
    </reaction>
</comment>
<keyword evidence="12" id="KW-0496">Mitochondrion</keyword>
<dbReference type="GO" id="GO:0000333">
    <property type="term" value="C:telomerase catalytic core complex"/>
    <property type="evidence" value="ECO:0007669"/>
    <property type="project" value="TreeGrafter"/>
</dbReference>
<evidence type="ECO:0000256" key="13">
    <source>
        <dbReference type="ARBA" id="ARBA00023242"/>
    </source>
</evidence>
<name>A0A7C8IWB4_9PEZI</name>
<keyword evidence="11 15" id="KW-0695">RNA-directed DNA polymerase</keyword>
<evidence type="ECO:0000259" key="17">
    <source>
        <dbReference type="PROSITE" id="PS50878"/>
    </source>
</evidence>
<proteinExistence type="inferred from homology"/>
<comment type="subcellular location">
    <subcellularLocation>
        <location evidence="1">Mitochondrion</location>
    </subcellularLocation>
    <subcellularLocation>
        <location evidence="15">Nucleus</location>
    </subcellularLocation>
    <subcellularLocation>
        <location evidence="15">Chromosome</location>
        <location evidence="15">Telomere</location>
    </subcellularLocation>
</comment>
<organism evidence="18 19">
    <name type="scientific">Xylaria multiplex</name>
    <dbReference type="NCBI Taxonomy" id="323545"/>
    <lineage>
        <taxon>Eukaryota</taxon>
        <taxon>Fungi</taxon>
        <taxon>Dikarya</taxon>
        <taxon>Ascomycota</taxon>
        <taxon>Pezizomycotina</taxon>
        <taxon>Sordariomycetes</taxon>
        <taxon>Xylariomycetidae</taxon>
        <taxon>Xylariales</taxon>
        <taxon>Xylariaceae</taxon>
        <taxon>Xylaria</taxon>
    </lineage>
</organism>
<evidence type="ECO:0000256" key="2">
    <source>
        <dbReference type="ARBA" id="ARBA00008001"/>
    </source>
</evidence>
<dbReference type="PANTHER" id="PTHR12066">
    <property type="entry name" value="TELOMERASE REVERSE TRANSCRIPTASE"/>
    <property type="match status" value="1"/>
</dbReference>
<evidence type="ECO:0000256" key="14">
    <source>
        <dbReference type="ARBA" id="ARBA00048173"/>
    </source>
</evidence>
<comment type="function">
    <text evidence="15">Telomerase is a ribonucleoprotein enzyme essential for the replication of chromosome termini in most eukaryotes. It elongates telomeres. It is a reverse transcriptase that adds simple sequence repeats to chromosome ends by copying a template sequence within the RNA component of the enzyme.</text>
</comment>
<evidence type="ECO:0000256" key="8">
    <source>
        <dbReference type="ARBA" id="ARBA00022723"/>
    </source>
</evidence>
<keyword evidence="6 15" id="KW-0808">Transferase</keyword>
<dbReference type="InterPro" id="IPR049139">
    <property type="entry name" value="TERT_C"/>
</dbReference>
<dbReference type="PANTHER" id="PTHR12066:SF0">
    <property type="entry name" value="TELOMERASE REVERSE TRANSCRIPTASE"/>
    <property type="match status" value="1"/>
</dbReference>
<evidence type="ECO:0000256" key="6">
    <source>
        <dbReference type="ARBA" id="ARBA00022679"/>
    </source>
</evidence>
<evidence type="ECO:0000256" key="7">
    <source>
        <dbReference type="ARBA" id="ARBA00022695"/>
    </source>
</evidence>
<dbReference type="Gene3D" id="1.10.132.70">
    <property type="match status" value="1"/>
</dbReference>
<dbReference type="Pfam" id="PF00078">
    <property type="entry name" value="RVT_1"/>
    <property type="match status" value="1"/>
</dbReference>
<dbReference type="PROSITE" id="PS50878">
    <property type="entry name" value="RT_POL"/>
    <property type="match status" value="1"/>
</dbReference>
<dbReference type="OrthoDB" id="289721at2759"/>
<dbReference type="EC" id="2.7.7.49" evidence="3 15"/>
<evidence type="ECO:0000313" key="18">
    <source>
        <dbReference type="EMBL" id="KAF2969504.1"/>
    </source>
</evidence>
<evidence type="ECO:0000256" key="9">
    <source>
        <dbReference type="ARBA" id="ARBA00022842"/>
    </source>
</evidence>
<dbReference type="GO" id="GO:0046872">
    <property type="term" value="F:metal ion binding"/>
    <property type="evidence" value="ECO:0007669"/>
    <property type="project" value="UniProtKB-KW"/>
</dbReference>
<dbReference type="InterPro" id="IPR003545">
    <property type="entry name" value="Telomerase_RT"/>
</dbReference>
<dbReference type="AlphaFoldDB" id="A0A7C8IWB4"/>
<dbReference type="PRINTS" id="PR01365">
    <property type="entry name" value="TELOMERASERT"/>
</dbReference>
<comment type="caution">
    <text evidence="18">The sequence shown here is derived from an EMBL/GenBank/DDBJ whole genome shotgun (WGS) entry which is preliminary data.</text>
</comment>
<evidence type="ECO:0000313" key="19">
    <source>
        <dbReference type="Proteomes" id="UP000481858"/>
    </source>
</evidence>
<evidence type="ECO:0000256" key="1">
    <source>
        <dbReference type="ARBA" id="ARBA00004173"/>
    </source>
</evidence>
<dbReference type="Pfam" id="PF12009">
    <property type="entry name" value="Telomerase_RBD"/>
    <property type="match status" value="1"/>
</dbReference>
<dbReference type="GO" id="GO:0007004">
    <property type="term" value="P:telomere maintenance via telomerase"/>
    <property type="evidence" value="ECO:0007669"/>
    <property type="project" value="TreeGrafter"/>
</dbReference>
<evidence type="ECO:0000256" key="12">
    <source>
        <dbReference type="ARBA" id="ARBA00023128"/>
    </source>
</evidence>
<dbReference type="Pfam" id="PF21399">
    <property type="entry name" value="TERT_C"/>
    <property type="match status" value="1"/>
</dbReference>
<dbReference type="GO" id="GO:0005739">
    <property type="term" value="C:mitochondrion"/>
    <property type="evidence" value="ECO:0007669"/>
    <property type="project" value="UniProtKB-SubCell"/>
</dbReference>
<feature type="domain" description="Reverse transcriptase" evidence="17">
    <location>
        <begin position="623"/>
        <end position="953"/>
    </location>
</feature>
<dbReference type="Proteomes" id="UP000481858">
    <property type="component" value="Unassembled WGS sequence"/>
</dbReference>
<dbReference type="SMART" id="SM00975">
    <property type="entry name" value="Telomerase_RBD"/>
    <property type="match status" value="1"/>
</dbReference>